<dbReference type="Gene3D" id="1.10.238.10">
    <property type="entry name" value="EF-hand"/>
    <property type="match status" value="1"/>
</dbReference>
<dbReference type="InterPro" id="IPR035969">
    <property type="entry name" value="Rab-GAP_TBC_sf"/>
</dbReference>
<evidence type="ECO:0000313" key="6">
    <source>
        <dbReference type="Proteomes" id="UP001304243"/>
    </source>
</evidence>
<dbReference type="EMBL" id="JASEJX010000001">
    <property type="protein sequence ID" value="KAK4521738.1"/>
    <property type="molecule type" value="Genomic_DNA"/>
</dbReference>
<evidence type="ECO:0000256" key="2">
    <source>
        <dbReference type="ARBA" id="ARBA00022837"/>
    </source>
</evidence>
<dbReference type="PANTHER" id="PTHR47219">
    <property type="entry name" value="RAB GTPASE-ACTIVATING PROTEIN 1-LIKE"/>
    <property type="match status" value="1"/>
</dbReference>
<dbReference type="AlphaFoldDB" id="A0AAN7I491"/>
<evidence type="ECO:0000256" key="1">
    <source>
        <dbReference type="ARBA" id="ARBA00022468"/>
    </source>
</evidence>
<dbReference type="SMART" id="SM00568">
    <property type="entry name" value="GRAM"/>
    <property type="match status" value="2"/>
</dbReference>
<dbReference type="InterPro" id="IPR004182">
    <property type="entry name" value="GRAM"/>
</dbReference>
<dbReference type="Pfam" id="PF02893">
    <property type="entry name" value="GRAM"/>
    <property type="match status" value="2"/>
</dbReference>
<dbReference type="Pfam" id="PF00566">
    <property type="entry name" value="RabGAP-TBC"/>
    <property type="match status" value="1"/>
</dbReference>
<dbReference type="GO" id="GO:0005096">
    <property type="term" value="F:GTPase activator activity"/>
    <property type="evidence" value="ECO:0007669"/>
    <property type="project" value="UniProtKB-KW"/>
</dbReference>
<dbReference type="Gene3D" id="2.30.29.30">
    <property type="entry name" value="Pleckstrin-homology domain (PH domain)/Phosphotyrosine-binding domain (PTB)"/>
    <property type="match status" value="2"/>
</dbReference>
<comment type="caution">
    <text evidence="5">The sequence shown here is derived from an EMBL/GenBank/DDBJ whole genome shotgun (WGS) entry which is preliminary data.</text>
</comment>
<dbReference type="SUPFAM" id="SSF47473">
    <property type="entry name" value="EF-hand"/>
    <property type="match status" value="1"/>
</dbReference>
<dbReference type="GO" id="GO:0031267">
    <property type="term" value="F:small GTPase binding"/>
    <property type="evidence" value="ECO:0007669"/>
    <property type="project" value="TreeGrafter"/>
</dbReference>
<sequence>MPSQSKIPKNTFILPTSTDITLMPFWTVEQQNLYFMLQKSHEPGNTIFKNVFSTITNLFDAKQPPYRILFQREPNATCLQIAVSDSEELIEAAWKWLSINMIPELEEISSPFAREEWVVKKMNHIVSATIADSDTDDLLHDDVIRNASRTFRQTFDVPSSERLVNYYSCSCNSRQGWMYISENYLGFYSYLIGFELKILIELKDIKDIIKEPIRKLFRHSMRIITKENQEYLFANMFKRDEVYDLLVQLTGDSVQRLLKNSHSSAFKSSSFEQLTVNDKPVNINDRRPSAVASNNPLKHVLEHRKRNENFRQLFRLPEHEDLIDTIHVCYMFDLEPSLFPETLGRTRYPGRLYQSQNFLAFESFDKVSTNEHDRPQCTFILPLYTITRFERINNNTYRSALSFKTWHKMTHVFKVEAEKTACEQFCDTLKQGLQVNVSKMKESLRPFLMTCKSEELLDDPIHVKNTIGGLGLQYGYHSDSTQVKDHKKLALWKNYFNDNGRNLTLVRQPIFAKMIRAGIPNCLRGEIYEMCSGSIYLRFANQGVYDQILESHKNDKSPALDDIEKDLHRSLPEYPAYQAPDGIDRLRRVLTAYSWKNPEIGYCQAMNIVTSSLLIYMTEEQAFWTLNSLVDQLCPGYYSSSMYGVLLDQVVLEELVKKYIPKVTEHFQRKEIQLSVACLPWFLTLFINSMPLPFAFRILDCFFVEGPKVLFQIALAILKRHEKELTKVEDDSELLVVVKGFFASLNLPVDDATKEEDDANKLEIFNSLMKSAYSGFPKVTSYKINQLRKQNELKIIGGVESFTKRNALRNIKNNATFGPEEISLIYDYFFGALYYAKDHQDKSSVPEMDLTAFTRMLENMTTWAKLNDNSSTATNDEDLIVVKEVLQAFVKRLFDHFRPESKPGVTLQDAVSKLGEILRGDVMSKTAFFFALYDQDQDGELNNMDLHTMSTELFLLMNLLDTAMDKWDVICSFITLSAEQSNEQDVVDALHQELQDGQQPQTVSPLDSKYFTDHANKIYNALMGSDAPCVKITLPSLRMIILTEDRLDQLIQTDIPQSFKLQKALVERQKGLGHEIFEALFIEGKKLANNMAAGSSTGAATSSAPSPSMSSERRSLSSIPPSVIPTSKPPSRSSKSSVAVKSGGEDDDEFELV</sequence>
<proteinExistence type="predicted"/>
<evidence type="ECO:0000256" key="3">
    <source>
        <dbReference type="SAM" id="MobiDB-lite"/>
    </source>
</evidence>
<protein>
    <recommendedName>
        <fullName evidence="4">Rab-GAP TBC domain-containing protein</fullName>
    </recommendedName>
</protein>
<keyword evidence="2" id="KW-0106">Calcium</keyword>
<feature type="domain" description="Rab-GAP TBC" evidence="4">
    <location>
        <begin position="518"/>
        <end position="706"/>
    </location>
</feature>
<dbReference type="PROSITE" id="PS50086">
    <property type="entry name" value="TBC_RABGAP"/>
    <property type="match status" value="1"/>
</dbReference>
<dbReference type="PROSITE" id="PS00018">
    <property type="entry name" value="EF_HAND_1"/>
    <property type="match status" value="1"/>
</dbReference>
<dbReference type="SMART" id="SM00164">
    <property type="entry name" value="TBC"/>
    <property type="match status" value="1"/>
</dbReference>
<dbReference type="GeneID" id="89947959"/>
<dbReference type="InterPro" id="IPR018247">
    <property type="entry name" value="EF_Hand_1_Ca_BS"/>
</dbReference>
<dbReference type="SUPFAM" id="SSF47923">
    <property type="entry name" value="Ypt/Rab-GAP domain of gyp1p"/>
    <property type="match status" value="2"/>
</dbReference>
<dbReference type="Gene3D" id="1.10.472.80">
    <property type="entry name" value="Ypt/Rab-GAP domain of gyp1p, domain 3"/>
    <property type="match status" value="1"/>
</dbReference>
<evidence type="ECO:0000313" key="5">
    <source>
        <dbReference type="EMBL" id="KAK4521738.1"/>
    </source>
</evidence>
<dbReference type="FunFam" id="1.10.8.270:FF:000002">
    <property type="entry name" value="TBC1 domain family member 9B"/>
    <property type="match status" value="1"/>
</dbReference>
<name>A0AAN7I491_9FUNG</name>
<feature type="compositionally biased region" description="Low complexity" evidence="3">
    <location>
        <begin position="1129"/>
        <end position="1142"/>
    </location>
</feature>
<keyword evidence="1" id="KW-0343">GTPase activation</keyword>
<feature type="region of interest" description="Disordered" evidence="3">
    <location>
        <begin position="1093"/>
        <end position="1153"/>
    </location>
</feature>
<dbReference type="InterPro" id="IPR011992">
    <property type="entry name" value="EF-hand-dom_pair"/>
</dbReference>
<accession>A0AAN7I491</accession>
<dbReference type="InterPro" id="IPR011993">
    <property type="entry name" value="PH-like_dom_sf"/>
</dbReference>
<dbReference type="PANTHER" id="PTHR47219:SF20">
    <property type="entry name" value="TBC1 DOMAIN FAMILY MEMBER 2B"/>
    <property type="match status" value="1"/>
</dbReference>
<dbReference type="RefSeq" id="XP_064688404.1">
    <property type="nucleotide sequence ID" value="XM_064823579.1"/>
</dbReference>
<dbReference type="Gene3D" id="1.10.8.270">
    <property type="entry name" value="putative rabgap domain of human tbc1 domain family member 14 like domains"/>
    <property type="match status" value="1"/>
</dbReference>
<dbReference type="InterPro" id="IPR050302">
    <property type="entry name" value="Rab_GAP_TBC_domain"/>
</dbReference>
<organism evidence="5 6">
    <name type="scientific">Mucor velutinosus</name>
    <dbReference type="NCBI Taxonomy" id="708070"/>
    <lineage>
        <taxon>Eukaryota</taxon>
        <taxon>Fungi</taxon>
        <taxon>Fungi incertae sedis</taxon>
        <taxon>Mucoromycota</taxon>
        <taxon>Mucoromycotina</taxon>
        <taxon>Mucoromycetes</taxon>
        <taxon>Mucorales</taxon>
        <taxon>Mucorineae</taxon>
        <taxon>Mucoraceae</taxon>
        <taxon>Mucor</taxon>
    </lineage>
</organism>
<keyword evidence="6" id="KW-1185">Reference proteome</keyword>
<feature type="compositionally biased region" description="Low complexity" evidence="3">
    <location>
        <begin position="1093"/>
        <end position="1110"/>
    </location>
</feature>
<evidence type="ECO:0000259" key="4">
    <source>
        <dbReference type="PROSITE" id="PS50086"/>
    </source>
</evidence>
<reference evidence="5 6" key="1">
    <citation type="submission" date="2022-11" db="EMBL/GenBank/DDBJ databases">
        <title>Mucor velutinosus strain NIH1002 WGS.</title>
        <authorList>
            <person name="Subramanian P."/>
            <person name="Mullikin J.C."/>
            <person name="Segre J.A."/>
            <person name="Zelazny A.M."/>
        </authorList>
    </citation>
    <scope>NUCLEOTIDE SEQUENCE [LARGE SCALE GENOMIC DNA]</scope>
    <source>
        <strain evidence="5 6">NIH1002</strain>
    </source>
</reference>
<gene>
    <name evidence="5" type="ORF">ATC70_004273</name>
</gene>
<dbReference type="InterPro" id="IPR000195">
    <property type="entry name" value="Rab-GAP-TBC_dom"/>
</dbReference>
<dbReference type="Proteomes" id="UP001304243">
    <property type="component" value="Unassembled WGS sequence"/>
</dbReference>